<feature type="chain" id="PRO_5040113350" description="Glutaminase GtaA" evidence="1">
    <location>
        <begin position="19"/>
        <end position="668"/>
    </location>
</feature>
<evidence type="ECO:0000259" key="3">
    <source>
        <dbReference type="Pfam" id="PF17168"/>
    </source>
</evidence>
<feature type="domain" description="Glutaminase A N-terminal" evidence="3">
    <location>
        <begin position="102"/>
        <end position="316"/>
    </location>
</feature>
<feature type="domain" description="Glutaminase A central" evidence="2">
    <location>
        <begin position="322"/>
        <end position="665"/>
    </location>
</feature>
<dbReference type="Pfam" id="PF17168">
    <property type="entry name" value="DUF5127"/>
    <property type="match status" value="1"/>
</dbReference>
<evidence type="ECO:0000259" key="2">
    <source>
        <dbReference type="Pfam" id="PF16335"/>
    </source>
</evidence>
<evidence type="ECO:0000256" key="1">
    <source>
        <dbReference type="SAM" id="SignalP"/>
    </source>
</evidence>
<keyword evidence="1" id="KW-0732">Signal</keyword>
<evidence type="ECO:0000313" key="4">
    <source>
        <dbReference type="EMBL" id="KAF4120020.1"/>
    </source>
</evidence>
<name>A0A9P5D1P3_9HYPO</name>
<dbReference type="Proteomes" id="UP000749293">
    <property type="component" value="Unassembled WGS sequence"/>
</dbReference>
<organism evidence="4 5">
    <name type="scientific">Geosmithia morbida</name>
    <dbReference type="NCBI Taxonomy" id="1094350"/>
    <lineage>
        <taxon>Eukaryota</taxon>
        <taxon>Fungi</taxon>
        <taxon>Dikarya</taxon>
        <taxon>Ascomycota</taxon>
        <taxon>Pezizomycotina</taxon>
        <taxon>Sordariomycetes</taxon>
        <taxon>Hypocreomycetidae</taxon>
        <taxon>Hypocreales</taxon>
        <taxon>Bionectriaceae</taxon>
        <taxon>Geosmithia</taxon>
    </lineage>
</organism>
<reference evidence="4" key="1">
    <citation type="submission" date="2020-03" db="EMBL/GenBank/DDBJ databases">
        <title>Site-based positive gene gene selection in Geosmithia morbida across the United States reveals a broad range of putative effectors and factors for local host and environmental adapation.</title>
        <authorList>
            <person name="Onufrak A."/>
            <person name="Murdoch R.W."/>
            <person name="Gazis R."/>
            <person name="Huff M."/>
            <person name="Staton M."/>
            <person name="Klingeman W."/>
            <person name="Hadziabdic D."/>
        </authorList>
    </citation>
    <scope>NUCLEOTIDE SEQUENCE</scope>
    <source>
        <strain evidence="4">1262</strain>
    </source>
</reference>
<dbReference type="InterPro" id="IPR032514">
    <property type="entry name" value="GtaA_central"/>
</dbReference>
<sequence>MRLTTLFGAVACVFQVQALSEFLPVRAPSVPLAVRSPYLNTWLNGPKGESKGYLAGQWAQFWTGAALGWQGFVKVDGENFNWMGAHPGVPLVDQVSLEYTSTKTIFTMRVGTKIEMRIEFLTPVFPDDIKRQSMTSSYLEVAVKSIDGKAHDVQLYADVSGQWASGDPSAGLEWANGTQDGVIYHKFWRAQQRVFEETVEQASWGNWYWATTDTANEGALANTMDRNFRPIERDWPVFGLAHNLGPVSDGWERSLFTIGYTQEVATQFVGASKQAQNLTSYWRQYYSEQSLVSVFFHDWAHAQEASTRLDRKVADDSTAAAGRDYLTLTSLTVRQTFGALAFTGSGDDVMVWQKEISSGSFIQTVDVIFPTWPFMLYFNPNLIRWSLSSLVENQEAGNYPNDSAMHDLGRYPNALGYPDGNDWPMPLEESANMVIMMLSYAQKMGDTAYLRQHQRILEKWGQHLVDNSRVPVNQMTTDDFAGSAANQTNLALKGIIALRAMGEVENLLAARNQQQTYTTVAGEYLDFWIANAMNANASTPRAMLQYNVPNSYNLLYNLYADRALRLRFVPESVYDAQSKFYPTVLGEYGIVLDTRNDWTKLDWEMFSAAVASRETCAMVVETIARWIGQSPTDRALTDLYDVRTGDFPSARLFTARPVVGGAFSILAL</sequence>
<gene>
    <name evidence="4" type="ORF">GMORB2_3431</name>
</gene>
<dbReference type="OrthoDB" id="431715at2759"/>
<feature type="signal peptide" evidence="1">
    <location>
        <begin position="1"/>
        <end position="18"/>
    </location>
</feature>
<proteinExistence type="predicted"/>
<dbReference type="InterPro" id="IPR033433">
    <property type="entry name" value="GtaA_N"/>
</dbReference>
<evidence type="ECO:0000313" key="5">
    <source>
        <dbReference type="Proteomes" id="UP000749293"/>
    </source>
</evidence>
<comment type="caution">
    <text evidence="4">The sequence shown here is derived from an EMBL/GenBank/DDBJ whole genome shotgun (WGS) entry which is preliminary data.</text>
</comment>
<keyword evidence="5" id="KW-1185">Reference proteome</keyword>
<evidence type="ECO:0008006" key="6">
    <source>
        <dbReference type="Google" id="ProtNLM"/>
    </source>
</evidence>
<dbReference type="EMBL" id="JAANYQ010000019">
    <property type="protein sequence ID" value="KAF4120020.1"/>
    <property type="molecule type" value="Genomic_DNA"/>
</dbReference>
<protein>
    <recommendedName>
        <fullName evidence="6">Glutaminase GtaA</fullName>
    </recommendedName>
</protein>
<dbReference type="RefSeq" id="XP_035318672.1">
    <property type="nucleotide sequence ID" value="XM_035465407.1"/>
</dbReference>
<dbReference type="PANTHER" id="PTHR31987">
    <property type="entry name" value="GLUTAMINASE A-RELATED"/>
    <property type="match status" value="1"/>
</dbReference>
<accession>A0A9P5D1P3</accession>
<dbReference type="Pfam" id="PF16335">
    <property type="entry name" value="GtaA_6_Hairpin"/>
    <property type="match status" value="1"/>
</dbReference>
<dbReference type="AlphaFoldDB" id="A0A9P5D1P3"/>
<dbReference type="GeneID" id="55969659"/>
<dbReference type="InterPro" id="IPR052743">
    <property type="entry name" value="Glutaminase_GtaA"/>
</dbReference>
<dbReference type="PANTHER" id="PTHR31987:SF1">
    <property type="entry name" value="GLUTAMINASE A"/>
    <property type="match status" value="1"/>
</dbReference>